<organism evidence="17 18">
    <name type="scientific">Sediminivirga luteola</name>
    <dbReference type="NCBI Taxonomy" id="1774748"/>
    <lineage>
        <taxon>Bacteria</taxon>
        <taxon>Bacillati</taxon>
        <taxon>Actinomycetota</taxon>
        <taxon>Actinomycetes</taxon>
        <taxon>Micrococcales</taxon>
        <taxon>Brevibacteriaceae</taxon>
        <taxon>Sediminivirga</taxon>
    </lineage>
</organism>
<dbReference type="PIRSF" id="PIRSF000521">
    <property type="entry name" value="Transaminase_4ab_Lys_Orn"/>
    <property type="match status" value="1"/>
</dbReference>
<dbReference type="SUPFAM" id="SSF53383">
    <property type="entry name" value="PLP-dependent transferases"/>
    <property type="match status" value="1"/>
</dbReference>
<dbReference type="GO" id="GO:0042802">
    <property type="term" value="F:identical protein binding"/>
    <property type="evidence" value="ECO:0007669"/>
    <property type="project" value="TreeGrafter"/>
</dbReference>
<dbReference type="Gene3D" id="3.90.1150.10">
    <property type="entry name" value="Aspartate Aminotransferase, domain 1"/>
    <property type="match status" value="1"/>
</dbReference>
<comment type="catalytic activity">
    <reaction evidence="1">
        <text>(S)-3-amino-2-methylpropanoate + 2-oxoglutarate = 2-methyl-3-oxopropanoate + L-glutamate</text>
        <dbReference type="Rhea" id="RHEA:13993"/>
        <dbReference type="ChEBI" id="CHEBI:16810"/>
        <dbReference type="ChEBI" id="CHEBI:29985"/>
        <dbReference type="ChEBI" id="CHEBI:57700"/>
        <dbReference type="ChEBI" id="CHEBI:58655"/>
        <dbReference type="EC" id="2.6.1.22"/>
    </reaction>
</comment>
<dbReference type="PANTHER" id="PTHR11986">
    <property type="entry name" value="AMINOTRANSFERASE CLASS III"/>
    <property type="match status" value="1"/>
</dbReference>
<dbReference type="GO" id="GO:0034386">
    <property type="term" value="F:4-aminobutyrate:2-oxoglutarate transaminase activity"/>
    <property type="evidence" value="ECO:0007669"/>
    <property type="project" value="UniProtKB-EC"/>
</dbReference>
<dbReference type="NCBIfam" id="TIGR00700">
    <property type="entry name" value="GABAtrnsam"/>
    <property type="match status" value="1"/>
</dbReference>
<proteinExistence type="inferred from homology"/>
<comment type="similarity">
    <text evidence="4 16">Belongs to the class-III pyridoxal-phosphate-dependent aminotransferase family.</text>
</comment>
<dbReference type="GO" id="GO:0030170">
    <property type="term" value="F:pyridoxal phosphate binding"/>
    <property type="evidence" value="ECO:0007669"/>
    <property type="project" value="InterPro"/>
</dbReference>
<evidence type="ECO:0000256" key="4">
    <source>
        <dbReference type="ARBA" id="ARBA00008954"/>
    </source>
</evidence>
<dbReference type="GO" id="GO:0047298">
    <property type="term" value="F:(S)-3-amino-2-methylpropionate transaminase activity"/>
    <property type="evidence" value="ECO:0007669"/>
    <property type="project" value="UniProtKB-EC"/>
</dbReference>
<keyword evidence="9 16" id="KW-0663">Pyridoxal phosphate</keyword>
<evidence type="ECO:0000256" key="8">
    <source>
        <dbReference type="ARBA" id="ARBA00022679"/>
    </source>
</evidence>
<dbReference type="RefSeq" id="WP_188550416.1">
    <property type="nucleotide sequence ID" value="NZ_BMFY01000006.1"/>
</dbReference>
<evidence type="ECO:0000256" key="11">
    <source>
        <dbReference type="ARBA" id="ARBA00030204"/>
    </source>
</evidence>
<accession>A0A8J2XKF0</accession>
<protein>
    <recommendedName>
        <fullName evidence="12">(S)-3-amino-2-methylpropionate transaminase</fullName>
        <ecNumber evidence="6">2.6.1.19</ecNumber>
        <ecNumber evidence="5">2.6.1.22</ecNumber>
    </recommendedName>
    <alternativeName>
        <fullName evidence="13">GABA aminotransferase</fullName>
    </alternativeName>
    <alternativeName>
        <fullName evidence="11">Gamma-amino-N-butyrate transaminase</fullName>
    </alternativeName>
    <alternativeName>
        <fullName evidence="15">Glutamate:succinic semialdehyde transaminase</fullName>
    </alternativeName>
    <alternativeName>
        <fullName evidence="10">L-AIBAT</fullName>
    </alternativeName>
</protein>
<evidence type="ECO:0000256" key="12">
    <source>
        <dbReference type="ARBA" id="ARBA00030857"/>
    </source>
</evidence>
<dbReference type="NCBIfam" id="NF004714">
    <property type="entry name" value="PRK06058.1"/>
    <property type="match status" value="1"/>
</dbReference>
<evidence type="ECO:0000256" key="13">
    <source>
        <dbReference type="ARBA" id="ARBA00031787"/>
    </source>
</evidence>
<reference evidence="17" key="1">
    <citation type="journal article" date="2014" name="Int. J. Syst. Evol. Microbiol.">
        <title>Complete genome sequence of Corynebacterium casei LMG S-19264T (=DSM 44701T), isolated from a smear-ripened cheese.</title>
        <authorList>
            <consortium name="US DOE Joint Genome Institute (JGI-PGF)"/>
            <person name="Walter F."/>
            <person name="Albersmeier A."/>
            <person name="Kalinowski J."/>
            <person name="Ruckert C."/>
        </authorList>
    </citation>
    <scope>NUCLEOTIDE SEQUENCE</scope>
    <source>
        <strain evidence="17">CGMCC 1.12785</strain>
    </source>
</reference>
<dbReference type="EMBL" id="BMFY01000006">
    <property type="protein sequence ID" value="GGA13908.1"/>
    <property type="molecule type" value="Genomic_DNA"/>
</dbReference>
<dbReference type="InterPro" id="IPR015422">
    <property type="entry name" value="PyrdxlP-dep_Trfase_small"/>
</dbReference>
<comment type="pathway">
    <text evidence="3">Amino-acid degradation; 4-aminobutanoate degradation.</text>
</comment>
<dbReference type="EC" id="2.6.1.22" evidence="5"/>
<dbReference type="Pfam" id="PF00202">
    <property type="entry name" value="Aminotran_3"/>
    <property type="match status" value="1"/>
</dbReference>
<dbReference type="PROSITE" id="PS00600">
    <property type="entry name" value="AA_TRANSFER_CLASS_3"/>
    <property type="match status" value="1"/>
</dbReference>
<keyword evidence="7 17" id="KW-0032">Aminotransferase</keyword>
<comment type="catalytic activity">
    <reaction evidence="14">
        <text>4-aminobutanoate + 2-oxoglutarate = succinate semialdehyde + L-glutamate</text>
        <dbReference type="Rhea" id="RHEA:23352"/>
        <dbReference type="ChEBI" id="CHEBI:16810"/>
        <dbReference type="ChEBI" id="CHEBI:29985"/>
        <dbReference type="ChEBI" id="CHEBI:57706"/>
        <dbReference type="ChEBI" id="CHEBI:59888"/>
        <dbReference type="EC" id="2.6.1.19"/>
    </reaction>
</comment>
<evidence type="ECO:0000313" key="17">
    <source>
        <dbReference type="EMBL" id="GGA13908.1"/>
    </source>
</evidence>
<evidence type="ECO:0000256" key="5">
    <source>
        <dbReference type="ARBA" id="ARBA00012876"/>
    </source>
</evidence>
<dbReference type="InterPro" id="IPR050103">
    <property type="entry name" value="Class-III_PLP-dep_AT"/>
</dbReference>
<dbReference type="InterPro" id="IPR015421">
    <property type="entry name" value="PyrdxlP-dep_Trfase_major"/>
</dbReference>
<evidence type="ECO:0000256" key="6">
    <source>
        <dbReference type="ARBA" id="ARBA00012912"/>
    </source>
</evidence>
<dbReference type="Gene3D" id="3.40.640.10">
    <property type="entry name" value="Type I PLP-dependent aspartate aminotransferase-like (Major domain)"/>
    <property type="match status" value="1"/>
</dbReference>
<gene>
    <name evidence="17" type="primary">gabT</name>
    <name evidence="17" type="ORF">GCM10011333_16030</name>
</gene>
<reference evidence="17" key="2">
    <citation type="submission" date="2020-09" db="EMBL/GenBank/DDBJ databases">
        <authorList>
            <person name="Sun Q."/>
            <person name="Zhou Y."/>
        </authorList>
    </citation>
    <scope>NUCLEOTIDE SEQUENCE</scope>
    <source>
        <strain evidence="17">CGMCC 1.12785</strain>
    </source>
</reference>
<keyword evidence="18" id="KW-1185">Reference proteome</keyword>
<comment type="caution">
    <text evidence="17">The sequence shown here is derived from an EMBL/GenBank/DDBJ whole genome shotgun (WGS) entry which is preliminary data.</text>
</comment>
<evidence type="ECO:0000256" key="15">
    <source>
        <dbReference type="ARBA" id="ARBA00050054"/>
    </source>
</evidence>
<dbReference type="FunFam" id="3.40.640.10:FF:000013">
    <property type="entry name" value="4-aminobutyrate aminotransferase"/>
    <property type="match status" value="1"/>
</dbReference>
<evidence type="ECO:0000256" key="14">
    <source>
        <dbReference type="ARBA" id="ARBA00048021"/>
    </source>
</evidence>
<comment type="cofactor">
    <cofactor evidence="2">
        <name>pyridoxal 5'-phosphate</name>
        <dbReference type="ChEBI" id="CHEBI:597326"/>
    </cofactor>
</comment>
<evidence type="ECO:0000256" key="3">
    <source>
        <dbReference type="ARBA" id="ARBA00005176"/>
    </source>
</evidence>
<dbReference type="GO" id="GO:0009448">
    <property type="term" value="P:gamma-aminobutyric acid metabolic process"/>
    <property type="evidence" value="ECO:0007669"/>
    <property type="project" value="InterPro"/>
</dbReference>
<evidence type="ECO:0000256" key="9">
    <source>
        <dbReference type="ARBA" id="ARBA00022898"/>
    </source>
</evidence>
<evidence type="ECO:0000256" key="10">
    <source>
        <dbReference type="ARBA" id="ARBA00029760"/>
    </source>
</evidence>
<evidence type="ECO:0000256" key="7">
    <source>
        <dbReference type="ARBA" id="ARBA00022576"/>
    </source>
</evidence>
<evidence type="ECO:0000256" key="1">
    <source>
        <dbReference type="ARBA" id="ARBA00001750"/>
    </source>
</evidence>
<dbReference type="InterPro" id="IPR005814">
    <property type="entry name" value="Aminotrans_3"/>
</dbReference>
<dbReference type="AlphaFoldDB" id="A0A8J2XKF0"/>
<dbReference type="CDD" id="cd00610">
    <property type="entry name" value="OAT_like"/>
    <property type="match status" value="1"/>
</dbReference>
<dbReference type="InterPro" id="IPR015424">
    <property type="entry name" value="PyrdxlP-dep_Trfase"/>
</dbReference>
<dbReference type="EC" id="2.6.1.19" evidence="6"/>
<dbReference type="Proteomes" id="UP000616114">
    <property type="component" value="Unassembled WGS sequence"/>
</dbReference>
<sequence length="454" mass="47569">MSTLEAGGPALTQERKIVTAIPGPKSQELEARRKASVAAGVGSSHPTYIVAAGGGILKDIDGNQFIDLATGIGVTGVGNANPRIAQRATEQLNAFTHTCFMVNPYESYVEVAEALNRLTPGSFEKRTALFNSGAEAVENAVKIARKYTGRNAVVVFDHAYHGRTNLTMAMTAKNAPYKDGFGPFAGEVYRVPASYPYRDNEAAGTKVSGPEAAKRAITIIDKQIGAHNVAAIVIEPIQGEGGFIVPAEGFLPEVVEYARQQGIVFIADEVQSGFARTGKMFASEHEGIEPDLVTIAKGVAGGLPLSAVTGRAEIMDATHGGGLGGTYGGNPTACQAALGAIEAVEQDGLVERAVRIGEILHERFSELQGRYNQIGDVRGRGAMFAVELVQGDSTEPNPELAKAVAAHAAQNGVVALVTGTYGNVLRFLPPLVIGEDLLNEALDVLAEGFAEALS</sequence>
<evidence type="ECO:0000313" key="18">
    <source>
        <dbReference type="Proteomes" id="UP000616114"/>
    </source>
</evidence>
<keyword evidence="8" id="KW-0808">Transferase</keyword>
<dbReference type="InterPro" id="IPR004632">
    <property type="entry name" value="4NH2But_aminotransferase_bac"/>
</dbReference>
<evidence type="ECO:0000256" key="2">
    <source>
        <dbReference type="ARBA" id="ARBA00001933"/>
    </source>
</evidence>
<dbReference type="InterPro" id="IPR049704">
    <property type="entry name" value="Aminotrans_3_PPA_site"/>
</dbReference>
<evidence type="ECO:0000256" key="16">
    <source>
        <dbReference type="RuleBase" id="RU003560"/>
    </source>
</evidence>
<name>A0A8J2XKF0_9MICO</name>